<evidence type="ECO:0000259" key="2">
    <source>
        <dbReference type="PROSITE" id="PS50004"/>
    </source>
</evidence>
<feature type="compositionally biased region" description="Polar residues" evidence="1">
    <location>
        <begin position="430"/>
        <end position="445"/>
    </location>
</feature>
<dbReference type="Proteomes" id="UP000037035">
    <property type="component" value="Unassembled WGS sequence"/>
</dbReference>
<dbReference type="OrthoDB" id="2015333at2759"/>
<dbReference type="PROSITE" id="PS51259">
    <property type="entry name" value="MHD2"/>
    <property type="match status" value="1"/>
</dbReference>
<evidence type="ECO:0000259" key="3">
    <source>
        <dbReference type="PROSITE" id="PS51258"/>
    </source>
</evidence>
<dbReference type="Gene3D" id="1.20.58.1100">
    <property type="match status" value="1"/>
</dbReference>
<dbReference type="InterPro" id="IPR035892">
    <property type="entry name" value="C2_domain_sf"/>
</dbReference>
<dbReference type="PROSITE" id="PS50004">
    <property type="entry name" value="C2"/>
    <property type="match status" value="1"/>
</dbReference>
<protein>
    <recommendedName>
        <fullName evidence="7">C2 domain-containing protein</fullName>
    </recommendedName>
</protein>
<feature type="region of interest" description="Disordered" evidence="1">
    <location>
        <begin position="397"/>
        <end position="445"/>
    </location>
</feature>
<feature type="domain" description="C2" evidence="2">
    <location>
        <begin position="991"/>
        <end position="1108"/>
    </location>
</feature>
<dbReference type="InterPro" id="IPR052811">
    <property type="entry name" value="Glucose_resp_signaling"/>
</dbReference>
<organism evidence="5 6">
    <name type="scientific">Puccinia sorghi</name>
    <dbReference type="NCBI Taxonomy" id="27349"/>
    <lineage>
        <taxon>Eukaryota</taxon>
        <taxon>Fungi</taxon>
        <taxon>Dikarya</taxon>
        <taxon>Basidiomycota</taxon>
        <taxon>Pucciniomycotina</taxon>
        <taxon>Pucciniomycetes</taxon>
        <taxon>Pucciniales</taxon>
        <taxon>Pucciniaceae</taxon>
        <taxon>Puccinia</taxon>
    </lineage>
</organism>
<sequence>MSRRSRLSTLSAISGLSSGKSNSDELYNFSLRVAYLAYLTSVRQQPALKNEDNNSNGGSGSATPNLQSSSLTHAKSLSQHRPHLRHQAENWTNTIFSIADVFKDGSGSKSEKSVKFPKDLVKVLKVRIEAIAKGTDKTYQDLLLRSSFGVFYGTYTQDYYLKQLKENRNIEALILLFVTTATGVLRKRLEGDEWKIHLNSQVGVFVTIIRDCLRSKELKNVPQELMTRLESYAAKLAPASSTMNDSNTDSRKLPPPSNASSLNSPADSASTPSPWIISHSIHDMPTVKTLGSLFAISDSQLQKDLNNIRKICSEKAAFDDFKLCIANIAQQCRFPGRRADFDSDDGYREWRTKELAQIQHAMLQMIKANPDLARSKTYATNNSNQSPQDDFIIIAPTKDSESSPSTNLTRDHTSGFDSGSSLGPFPTPGEHSSSQRNSVLRPESVSSSGNFLASELHQHDGLNQVLEWHENLEGEAEEDDLDLSCSAEELSTTQFVYIPSNPIQQYKALMDQCLDFDLESMKSLAEDEEVSLKILSSRHLDLLEQCAFRWRLMTPFQVAVFFSAICRRFEEEEIPIIDCVSEALTDVFRVMEELKFEGWATRDSLMFPPIPHPSPQSTQKLMMKKTMSSLFDTLLRRVYEAIELVLDSNPCEDLPNVLECLVSIYDSEPFKMITDLDQRFREFTEAITELYDRLYSIKSTAAFSTDRPNDVVPFLELTAWINTGSNRINKKFKQPVLDQIDLVSIYLAKLCQNLVQDLDSMKMILVPPPSANLQTLPGSHVNAQTSPIFNDADVLDLYRALIEIEKKHNMCNPNTPLEIPIDEWFFSYVQNWLETAEKKTSEWVQSAIKADKFSPEGNDAHSTSIIDLMDSCCSAVDFIQKLKWPNEYRNAKFMTKLSRIISKSIEQYSSIIEQSFVEEMFPKANTDADREANRSAIWTRARLVVQGDKKPEAFQFQESSCVKLNNVEAARVLLDKMYNTIDADNVARMLHEYEPIPLATNILGSSSYLFTVKVVTAEGLVGADGSLSKMDPFLTLSDEKGNRVAKTRTLYETSSPTWNETFDISVKGSLWLAATIYKRNLMEKHDYIGRAFLHLNPKEFNDFLAHDLLLDLDTRGRVLLRVSMEGEKDDVQFHFGRAFRSLKRAETDMIRMIIDKISPVVRYYLSHTTLKKLVITPSFMKGIDMSKMSTKIDLDISKVTSYGAGLWRSVANSTREQEIPLPKDEQILAKINQPSSTSTELSGAARSKGPKSLTDADIEAAIADLFEYLDQCMSTLRNSLSEKAGQLVMAKLWKEILSIIDSLLLPPLSDQPSEMKPLSGQEVDIVLKWLKFLTNFFHADGEGVPIEDLHNQKYKEIWSIGFFYDQHTDSLMEECVRAMQQQLRKETSNIQSVSRNKSVYQQRNLGTIRKRKADKKKLDHEAISSELIMRILRLRPGTSDFLQQQISTMVSVNAQQQSSQGNQSGLSHRSKNNAAGLSRRKHASTTHPPLPHSALGHIAASSATSSAPALPSSDPQQRLSGSRMFSG</sequence>
<evidence type="ECO:0000313" key="5">
    <source>
        <dbReference type="EMBL" id="KNZ57471.1"/>
    </source>
</evidence>
<dbReference type="EMBL" id="LAVV01007003">
    <property type="protein sequence ID" value="KNZ57471.1"/>
    <property type="molecule type" value="Genomic_DNA"/>
</dbReference>
<feature type="region of interest" description="Disordered" evidence="1">
    <location>
        <begin position="47"/>
        <end position="68"/>
    </location>
</feature>
<dbReference type="InterPro" id="IPR014772">
    <property type="entry name" value="Munc13_dom-2"/>
</dbReference>
<dbReference type="PROSITE" id="PS51258">
    <property type="entry name" value="MHD1"/>
    <property type="match status" value="1"/>
</dbReference>
<accession>A0A0L6V9K6</accession>
<evidence type="ECO:0000259" key="4">
    <source>
        <dbReference type="PROSITE" id="PS51259"/>
    </source>
</evidence>
<dbReference type="STRING" id="27349.A0A0L6V9K6"/>
<dbReference type="InterPro" id="IPR010439">
    <property type="entry name" value="MUN_dom"/>
</dbReference>
<dbReference type="SUPFAM" id="SSF49562">
    <property type="entry name" value="C2 domain (Calcium/lipid-binding domain, CaLB)"/>
    <property type="match status" value="1"/>
</dbReference>
<feature type="domain" description="MHD1" evidence="3">
    <location>
        <begin position="795"/>
        <end position="912"/>
    </location>
</feature>
<dbReference type="Gene3D" id="1.10.357.50">
    <property type="match status" value="1"/>
</dbReference>
<feature type="region of interest" description="Disordered" evidence="1">
    <location>
        <begin position="238"/>
        <end position="271"/>
    </location>
</feature>
<evidence type="ECO:0008006" key="7">
    <source>
        <dbReference type="Google" id="ProtNLM"/>
    </source>
</evidence>
<feature type="compositionally biased region" description="Low complexity" evidence="1">
    <location>
        <begin position="1452"/>
        <end position="1467"/>
    </location>
</feature>
<dbReference type="SMART" id="SM00239">
    <property type="entry name" value="C2"/>
    <property type="match status" value="1"/>
</dbReference>
<feature type="compositionally biased region" description="Low complexity" evidence="1">
    <location>
        <begin position="258"/>
        <end position="270"/>
    </location>
</feature>
<dbReference type="Pfam" id="PF00168">
    <property type="entry name" value="C2"/>
    <property type="match status" value="1"/>
</dbReference>
<proteinExistence type="predicted"/>
<evidence type="ECO:0000256" key="1">
    <source>
        <dbReference type="SAM" id="MobiDB-lite"/>
    </source>
</evidence>
<feature type="region of interest" description="Disordered" evidence="1">
    <location>
        <begin position="1452"/>
        <end position="1527"/>
    </location>
</feature>
<dbReference type="PANTHER" id="PTHR47263:SF1">
    <property type="entry name" value="C2 DOMAIN PROTEIN (AFU_ORTHOLOGUE AFUA_7G02350)"/>
    <property type="match status" value="1"/>
</dbReference>
<evidence type="ECO:0000313" key="6">
    <source>
        <dbReference type="Proteomes" id="UP000037035"/>
    </source>
</evidence>
<feature type="compositionally biased region" description="Low complexity" evidence="1">
    <location>
        <begin position="1499"/>
        <end position="1513"/>
    </location>
</feature>
<keyword evidence="6" id="KW-1185">Reference proteome</keyword>
<name>A0A0L6V9K6_9BASI</name>
<feature type="compositionally biased region" description="Polar residues" evidence="1">
    <location>
        <begin position="1514"/>
        <end position="1527"/>
    </location>
</feature>
<gene>
    <name evidence="5" type="ORF">VP01_214g4</name>
</gene>
<dbReference type="InterPro" id="IPR014770">
    <property type="entry name" value="Munc13_1"/>
</dbReference>
<dbReference type="Pfam" id="PF06292">
    <property type="entry name" value="MUN"/>
    <property type="match status" value="1"/>
</dbReference>
<dbReference type="VEuPathDB" id="FungiDB:VP01_214g4"/>
<comment type="caution">
    <text evidence="5">The sequence shown here is derived from an EMBL/GenBank/DDBJ whole genome shotgun (WGS) entry which is preliminary data.</text>
</comment>
<feature type="domain" description="MHD2" evidence="4">
    <location>
        <begin position="1259"/>
        <end position="1375"/>
    </location>
</feature>
<dbReference type="PANTHER" id="PTHR47263">
    <property type="entry name" value="ADENYLATE CYCLASE ACTIVATION PROTEIN GIT1"/>
    <property type="match status" value="1"/>
</dbReference>
<reference evidence="5 6" key="1">
    <citation type="submission" date="2015-08" db="EMBL/GenBank/DDBJ databases">
        <title>Next Generation Sequencing and Analysis of the Genome of Puccinia sorghi L Schw, the Causal Agent of Maize Common Rust.</title>
        <authorList>
            <person name="Rochi L."/>
            <person name="Burguener G."/>
            <person name="Darino M."/>
            <person name="Turjanski A."/>
            <person name="Kreff E."/>
            <person name="Dieguez M.J."/>
            <person name="Sacco F."/>
        </authorList>
    </citation>
    <scope>NUCLEOTIDE SEQUENCE [LARGE SCALE GENOMIC DNA]</scope>
    <source>
        <strain evidence="5 6">RO10H11247</strain>
    </source>
</reference>
<dbReference type="Gene3D" id="2.60.40.150">
    <property type="entry name" value="C2 domain"/>
    <property type="match status" value="1"/>
</dbReference>
<dbReference type="InterPro" id="IPR000008">
    <property type="entry name" value="C2_dom"/>
</dbReference>